<reference evidence="2 3" key="1">
    <citation type="submission" date="2019-03" db="EMBL/GenBank/DDBJ databases">
        <title>Sequencing the genomes of 1000 actinobacteria strains.</title>
        <authorList>
            <person name="Klenk H.-P."/>
        </authorList>
    </citation>
    <scope>NUCLEOTIDE SEQUENCE [LARGE SCALE GENOMIC DNA]</scope>
    <source>
        <strain evidence="2 3">DSM 18936</strain>
    </source>
</reference>
<dbReference type="EMBL" id="SOAU01000001">
    <property type="protein sequence ID" value="TDT14848.1"/>
    <property type="molecule type" value="Genomic_DNA"/>
</dbReference>
<dbReference type="Proteomes" id="UP000294558">
    <property type="component" value="Unassembled WGS sequence"/>
</dbReference>
<gene>
    <name evidence="2" type="ORF">BDK89_0406</name>
</gene>
<feature type="region of interest" description="Disordered" evidence="1">
    <location>
        <begin position="29"/>
        <end position="92"/>
    </location>
</feature>
<keyword evidence="3" id="KW-1185">Reference proteome</keyword>
<sequence>MRGGVRGRRVVAGRVMATALVVTVAACSTGDDDADEPGDADTAVVADTTSPADDGSQPVDEPADAAEPAVESDEAITESEAEPEAEAATDAAPAQLQALAADAQALCDALDQDEIRSIVGDFVELRPDDLFQDDRNLCQVYGDRFAIAGVWVFADRSEQESLHEFAANPFSPCEVGGYASLCQTHTGDPESFNGWPTVMVGVGTMAVEADAPDPAVAQQLAEAVLDDLGAP</sequence>
<dbReference type="AlphaFoldDB" id="A0A4V3EIK3"/>
<evidence type="ECO:0000256" key="1">
    <source>
        <dbReference type="SAM" id="MobiDB-lite"/>
    </source>
</evidence>
<comment type="caution">
    <text evidence="2">The sequence shown here is derived from an EMBL/GenBank/DDBJ whole genome shotgun (WGS) entry which is preliminary data.</text>
</comment>
<protein>
    <submittedName>
        <fullName evidence="2">Uncharacterized protein</fullName>
    </submittedName>
</protein>
<name>A0A4V3EIK3_9ACTN</name>
<accession>A0A4V3EIK3</accession>
<feature type="compositionally biased region" description="Acidic residues" evidence="1">
    <location>
        <begin position="70"/>
        <end position="87"/>
    </location>
</feature>
<evidence type="ECO:0000313" key="2">
    <source>
        <dbReference type="EMBL" id="TDT14848.1"/>
    </source>
</evidence>
<dbReference type="RefSeq" id="WP_166657309.1">
    <property type="nucleotide sequence ID" value="NZ_SOAU01000001.1"/>
</dbReference>
<feature type="compositionally biased region" description="Acidic residues" evidence="1">
    <location>
        <begin position="30"/>
        <end position="39"/>
    </location>
</feature>
<proteinExistence type="predicted"/>
<dbReference type="PROSITE" id="PS51257">
    <property type="entry name" value="PROKAR_LIPOPROTEIN"/>
    <property type="match status" value="1"/>
</dbReference>
<organism evidence="2 3">
    <name type="scientific">Ilumatobacter fluminis</name>
    <dbReference type="NCBI Taxonomy" id="467091"/>
    <lineage>
        <taxon>Bacteria</taxon>
        <taxon>Bacillati</taxon>
        <taxon>Actinomycetota</taxon>
        <taxon>Acidimicrobiia</taxon>
        <taxon>Acidimicrobiales</taxon>
        <taxon>Ilumatobacteraceae</taxon>
        <taxon>Ilumatobacter</taxon>
    </lineage>
</organism>
<evidence type="ECO:0000313" key="3">
    <source>
        <dbReference type="Proteomes" id="UP000294558"/>
    </source>
</evidence>